<dbReference type="Gene3D" id="3.40.190.10">
    <property type="entry name" value="Periplasmic binding protein-like II"/>
    <property type="match status" value="1"/>
</dbReference>
<dbReference type="InterPro" id="IPR006311">
    <property type="entry name" value="TAT_signal"/>
</dbReference>
<gene>
    <name evidence="5" type="ORF">U1T56_22305</name>
</gene>
<comment type="caution">
    <text evidence="5">The sequence shown here is derived from an EMBL/GenBank/DDBJ whole genome shotgun (WGS) entry which is preliminary data.</text>
</comment>
<comment type="subcellular location">
    <subcellularLocation>
        <location evidence="1">Periplasm</location>
    </subcellularLocation>
</comment>
<dbReference type="InterPro" id="IPR050490">
    <property type="entry name" value="Bact_solute-bd_prot1"/>
</dbReference>
<keyword evidence="6" id="KW-1185">Reference proteome</keyword>
<evidence type="ECO:0000256" key="2">
    <source>
        <dbReference type="ARBA" id="ARBA00008520"/>
    </source>
</evidence>
<dbReference type="InterPro" id="IPR006059">
    <property type="entry name" value="SBP"/>
</dbReference>
<evidence type="ECO:0000256" key="4">
    <source>
        <dbReference type="ARBA" id="ARBA00022729"/>
    </source>
</evidence>
<organism evidence="5 6">
    <name type="scientific">Benzoatithermus flavus</name>
    <dbReference type="NCBI Taxonomy" id="3108223"/>
    <lineage>
        <taxon>Bacteria</taxon>
        <taxon>Pseudomonadati</taxon>
        <taxon>Pseudomonadota</taxon>
        <taxon>Alphaproteobacteria</taxon>
        <taxon>Geminicoccales</taxon>
        <taxon>Geminicoccaceae</taxon>
        <taxon>Benzoatithermus</taxon>
    </lineage>
</organism>
<dbReference type="PANTHER" id="PTHR43649:SF34">
    <property type="entry name" value="ABC TRANSPORTER PERIPLASMIC-BINDING PROTEIN YCJN-RELATED"/>
    <property type="match status" value="1"/>
</dbReference>
<proteinExistence type="inferred from homology"/>
<name>A0ABU8XXF1_9PROT</name>
<protein>
    <submittedName>
        <fullName evidence="5">Extracellular solute-binding protein</fullName>
    </submittedName>
</protein>
<evidence type="ECO:0000256" key="3">
    <source>
        <dbReference type="ARBA" id="ARBA00022448"/>
    </source>
</evidence>
<dbReference type="Proteomes" id="UP001375743">
    <property type="component" value="Unassembled WGS sequence"/>
</dbReference>
<dbReference type="Pfam" id="PF13416">
    <property type="entry name" value="SBP_bac_8"/>
    <property type="match status" value="1"/>
</dbReference>
<dbReference type="RefSeq" id="WP_418161743.1">
    <property type="nucleotide sequence ID" value="NZ_JBBLZC010000037.1"/>
</dbReference>
<evidence type="ECO:0000313" key="6">
    <source>
        <dbReference type="Proteomes" id="UP001375743"/>
    </source>
</evidence>
<dbReference type="PANTHER" id="PTHR43649">
    <property type="entry name" value="ARABINOSE-BINDING PROTEIN-RELATED"/>
    <property type="match status" value="1"/>
</dbReference>
<keyword evidence="3" id="KW-0813">Transport</keyword>
<reference evidence="5 6" key="1">
    <citation type="submission" date="2024-01" db="EMBL/GenBank/DDBJ databases">
        <title>Multi-omics insights into the function and evolution of sodium benzoate biodegradation pathways in Benzoatithermus flavus gen. nov., sp. nov. from hot spring.</title>
        <authorList>
            <person name="Hu C.-J."/>
            <person name="Li W.-J."/>
        </authorList>
    </citation>
    <scope>NUCLEOTIDE SEQUENCE [LARGE SCALE GENOMIC DNA]</scope>
    <source>
        <strain evidence="5 6">SYSU G07066</strain>
    </source>
</reference>
<dbReference type="EMBL" id="JBBLZC010000037">
    <property type="protein sequence ID" value="MEK0085897.1"/>
    <property type="molecule type" value="Genomic_DNA"/>
</dbReference>
<dbReference type="PROSITE" id="PS51318">
    <property type="entry name" value="TAT"/>
    <property type="match status" value="1"/>
</dbReference>
<sequence>MTLFTRRDALQTSLGALAGATLLGSGNLRAEVAVKDVPAPQYAVEKGASLRVLRPAKFVQGDETLFLENTKKFSQQYGVEVKVDSESWEDLRPKTATAAAIGSGPDIVLAWSDDPHKFASRCLDLTDLATYLGEKYGGWWPIVEKYGQDPKTGKWIAMPIGGSGNRFVYRKSWVNEAGYEQPPRDLDGFLDMCRKLKAKGHPIGFALGNAVGDANSWCHWLIWTFGGALTDEDNKVTINSKETIEALKYGKALAETFVAGAASWLDPSNNKAFLAGEISGTGNGISIYYAAKNSQDPAVKAMAEDIYHAAMPIGPVGRPTERALIVNSMVFQHTKYPNAAKEYLRFMMEKEQYEPWLTASIGYWNHPLKAYDGAAIWSVDPKHEPYKHVLADALWDSYKGTLGEASAAVLADFVIVQMVAAVATGQATPEDAAREAERRAKRYYKS</sequence>
<comment type="similarity">
    <text evidence="2">Belongs to the bacterial solute-binding protein 1 family.</text>
</comment>
<evidence type="ECO:0000313" key="5">
    <source>
        <dbReference type="EMBL" id="MEK0085897.1"/>
    </source>
</evidence>
<evidence type="ECO:0000256" key="1">
    <source>
        <dbReference type="ARBA" id="ARBA00004418"/>
    </source>
</evidence>
<accession>A0ABU8XXF1</accession>
<dbReference type="SUPFAM" id="SSF53850">
    <property type="entry name" value="Periplasmic binding protein-like II"/>
    <property type="match status" value="1"/>
</dbReference>
<keyword evidence="4" id="KW-0732">Signal</keyword>